<dbReference type="Proteomes" id="UP000789920">
    <property type="component" value="Unassembled WGS sequence"/>
</dbReference>
<evidence type="ECO:0000313" key="2">
    <source>
        <dbReference type="Proteomes" id="UP000789920"/>
    </source>
</evidence>
<accession>A0ACA9SI24</accession>
<keyword evidence="2" id="KW-1185">Reference proteome</keyword>
<dbReference type="EMBL" id="CAJVQC010127038">
    <property type="protein sequence ID" value="CAG8840540.1"/>
    <property type="molecule type" value="Genomic_DNA"/>
</dbReference>
<gene>
    <name evidence="1" type="ORF">RPERSI_LOCUS31472</name>
</gene>
<name>A0ACA9SI24_9GLOM</name>
<protein>
    <submittedName>
        <fullName evidence="1">33313_t:CDS:1</fullName>
    </submittedName>
</protein>
<organism evidence="1 2">
    <name type="scientific">Racocetra persica</name>
    <dbReference type="NCBI Taxonomy" id="160502"/>
    <lineage>
        <taxon>Eukaryota</taxon>
        <taxon>Fungi</taxon>
        <taxon>Fungi incertae sedis</taxon>
        <taxon>Mucoromycota</taxon>
        <taxon>Glomeromycotina</taxon>
        <taxon>Glomeromycetes</taxon>
        <taxon>Diversisporales</taxon>
        <taxon>Gigasporaceae</taxon>
        <taxon>Racocetra</taxon>
    </lineage>
</organism>
<sequence>EDSQMDLNVIINLSDRIDELGNNIDESHTSLIAIEIVKLCEKGDGYSYVY</sequence>
<evidence type="ECO:0000313" key="1">
    <source>
        <dbReference type="EMBL" id="CAG8840540.1"/>
    </source>
</evidence>
<feature type="non-terminal residue" evidence="1">
    <location>
        <position position="1"/>
    </location>
</feature>
<comment type="caution">
    <text evidence="1">The sequence shown here is derived from an EMBL/GenBank/DDBJ whole genome shotgun (WGS) entry which is preliminary data.</text>
</comment>
<proteinExistence type="predicted"/>
<reference evidence="1" key="1">
    <citation type="submission" date="2021-06" db="EMBL/GenBank/DDBJ databases">
        <authorList>
            <person name="Kallberg Y."/>
            <person name="Tangrot J."/>
            <person name="Rosling A."/>
        </authorList>
    </citation>
    <scope>NUCLEOTIDE SEQUENCE</scope>
    <source>
        <strain evidence="1">MA461A</strain>
    </source>
</reference>
<feature type="non-terminal residue" evidence="1">
    <location>
        <position position="50"/>
    </location>
</feature>